<evidence type="ECO:0000313" key="3">
    <source>
        <dbReference type="Proteomes" id="UP000051568"/>
    </source>
</evidence>
<dbReference type="EMBL" id="JQBR01000008">
    <property type="protein sequence ID" value="KRN65574.1"/>
    <property type="molecule type" value="Genomic_DNA"/>
</dbReference>
<keyword evidence="1" id="KW-0472">Membrane</keyword>
<keyword evidence="1" id="KW-0812">Transmembrane</keyword>
<comment type="caution">
    <text evidence="2">The sequence shown here is derived from an EMBL/GenBank/DDBJ whole genome shotgun (WGS) entry which is preliminary data.</text>
</comment>
<protein>
    <recommendedName>
        <fullName evidence="4">Integral membrane protein</fullName>
    </recommendedName>
</protein>
<dbReference type="Proteomes" id="UP000051568">
    <property type="component" value="Unassembled WGS sequence"/>
</dbReference>
<evidence type="ECO:0008006" key="4">
    <source>
        <dbReference type="Google" id="ProtNLM"/>
    </source>
</evidence>
<dbReference type="PATRIC" id="fig|319652.3.peg.1885"/>
<evidence type="ECO:0000256" key="1">
    <source>
        <dbReference type="SAM" id="Phobius"/>
    </source>
</evidence>
<name>A0A0R2IQB3_9LACO</name>
<dbReference type="AlphaFoldDB" id="A0A0R2IQB3"/>
<dbReference type="RefSeq" id="WP_057751801.1">
    <property type="nucleotide sequence ID" value="NZ_BJVH01000008.1"/>
</dbReference>
<evidence type="ECO:0000313" key="2">
    <source>
        <dbReference type="EMBL" id="KRN65574.1"/>
    </source>
</evidence>
<gene>
    <name evidence="2" type="ORF">IV80_GL001856</name>
</gene>
<organism evidence="2 3">
    <name type="scientific">Pediococcus cellicola</name>
    <dbReference type="NCBI Taxonomy" id="319652"/>
    <lineage>
        <taxon>Bacteria</taxon>
        <taxon>Bacillati</taxon>
        <taxon>Bacillota</taxon>
        <taxon>Bacilli</taxon>
        <taxon>Lactobacillales</taxon>
        <taxon>Lactobacillaceae</taxon>
        <taxon>Pediococcus</taxon>
    </lineage>
</organism>
<feature type="transmembrane region" description="Helical" evidence="1">
    <location>
        <begin position="127"/>
        <end position="148"/>
    </location>
</feature>
<dbReference type="OrthoDB" id="2246924at2"/>
<feature type="transmembrane region" description="Helical" evidence="1">
    <location>
        <begin position="87"/>
        <end position="106"/>
    </location>
</feature>
<keyword evidence="1" id="KW-1133">Transmembrane helix</keyword>
<feature type="transmembrane region" description="Helical" evidence="1">
    <location>
        <begin position="50"/>
        <end position="67"/>
    </location>
</feature>
<dbReference type="STRING" id="319652.IV80_GL001856"/>
<reference evidence="2 3" key="1">
    <citation type="journal article" date="2015" name="Genome Announc.">
        <title>Expanding the biotechnology potential of lactobacilli through comparative genomics of 213 strains and associated genera.</title>
        <authorList>
            <person name="Sun Z."/>
            <person name="Harris H.M."/>
            <person name="McCann A."/>
            <person name="Guo C."/>
            <person name="Argimon S."/>
            <person name="Zhang W."/>
            <person name="Yang X."/>
            <person name="Jeffery I.B."/>
            <person name="Cooney J.C."/>
            <person name="Kagawa T.F."/>
            <person name="Liu W."/>
            <person name="Song Y."/>
            <person name="Salvetti E."/>
            <person name="Wrobel A."/>
            <person name="Rasinkangas P."/>
            <person name="Parkhill J."/>
            <person name="Rea M.C."/>
            <person name="O'Sullivan O."/>
            <person name="Ritari J."/>
            <person name="Douillard F.P."/>
            <person name="Paul Ross R."/>
            <person name="Yang R."/>
            <person name="Briner A.E."/>
            <person name="Felis G.E."/>
            <person name="de Vos W.M."/>
            <person name="Barrangou R."/>
            <person name="Klaenhammer T.R."/>
            <person name="Caufield P.W."/>
            <person name="Cui Y."/>
            <person name="Zhang H."/>
            <person name="O'Toole P.W."/>
        </authorList>
    </citation>
    <scope>NUCLEOTIDE SEQUENCE [LARGE SCALE GENOMIC DNA]</scope>
    <source>
        <strain evidence="2 3">DSM 17757</strain>
    </source>
</reference>
<keyword evidence="3" id="KW-1185">Reference proteome</keyword>
<sequence length="153" mass="17103">MSKHKKYQPSAAAERAAQATVDKIKSKTKTQQTTIYDLPKWAQNIAYNRFGYSEAVSFIPLIIAVLATPFLNNRVPMGGGLVVSKNALFIVPFVSLIISGGSYVSIKIRRKSEQVKDIEHLAWNETFAFLANLLVVFICSIVLIYQLYRAFTA</sequence>
<proteinExistence type="predicted"/>
<accession>A0A0R2IQB3</accession>